<sequence>MSLGLIFAWGSFDHGGGGPAKREAQRVGLPPPDEVPAQLEVAAPAEILSLLLTRNAMPAQPVLLYGSPDRAQAVAASLLRGLPTSNLVHELNALGLALLPRNGGRTLLREPGKEGVGLGSYLLVPGGAPVLLQAPHSDTDLDTGRILDFLLVEGNFASGAWNSVPRAFEADGGRVNADLTRAPVSFFNSFGLAFAEVHPEGLVVQIHGHAREKRRSAEGRSASVIVSSGTHEPSAQARAVANCLAATMPEETVRLFPEEVCELGATINTNGRALRAAGFSGFVHLELSRELRWKLVAEAGLRARLAACLRPL</sequence>
<evidence type="ECO:0000313" key="1">
    <source>
        <dbReference type="EMBL" id="PWK54986.1"/>
    </source>
</evidence>
<gene>
    <name evidence="1" type="ORF">C8D95_10973</name>
</gene>
<keyword evidence="2" id="KW-1185">Reference proteome</keyword>
<dbReference type="Proteomes" id="UP000245390">
    <property type="component" value="Unassembled WGS sequence"/>
</dbReference>
<dbReference type="OrthoDB" id="5519458at2"/>
<organism evidence="1 2">
    <name type="scientific">Silicimonas algicola</name>
    <dbReference type="NCBI Taxonomy" id="1826607"/>
    <lineage>
        <taxon>Bacteria</taxon>
        <taxon>Pseudomonadati</taxon>
        <taxon>Pseudomonadota</taxon>
        <taxon>Alphaproteobacteria</taxon>
        <taxon>Rhodobacterales</taxon>
        <taxon>Paracoccaceae</taxon>
    </lineage>
</organism>
<reference evidence="1 2" key="1">
    <citation type="submission" date="2018-05" db="EMBL/GenBank/DDBJ databases">
        <title>Genomic Encyclopedia of Type Strains, Phase IV (KMG-IV): sequencing the most valuable type-strain genomes for metagenomic binning, comparative biology and taxonomic classification.</title>
        <authorList>
            <person name="Goeker M."/>
        </authorList>
    </citation>
    <scope>NUCLEOTIDE SEQUENCE [LARGE SCALE GENOMIC DNA]</scope>
    <source>
        <strain evidence="1 2">DSM 103371</strain>
    </source>
</reference>
<dbReference type="RefSeq" id="WP_109760393.1">
    <property type="nucleotide sequence ID" value="NZ_CP034588.1"/>
</dbReference>
<dbReference type="AlphaFoldDB" id="A0A316G4Z0"/>
<name>A0A316G4Z0_9RHOB</name>
<proteinExistence type="predicted"/>
<dbReference type="KEGG" id="salo:EF888_19930"/>
<comment type="caution">
    <text evidence="1">The sequence shown here is derived from an EMBL/GenBank/DDBJ whole genome shotgun (WGS) entry which is preliminary data.</text>
</comment>
<evidence type="ECO:0000313" key="2">
    <source>
        <dbReference type="Proteomes" id="UP000245390"/>
    </source>
</evidence>
<dbReference type="EMBL" id="QGGV01000009">
    <property type="protein sequence ID" value="PWK54986.1"/>
    <property type="molecule type" value="Genomic_DNA"/>
</dbReference>
<accession>A0A316G4Z0</accession>
<protein>
    <submittedName>
        <fullName evidence="1">Uncharacterized protein</fullName>
    </submittedName>
</protein>